<accession>A0A371CL22</accession>
<organism evidence="1 2">
    <name type="scientific">Lentinus brumalis</name>
    <dbReference type="NCBI Taxonomy" id="2498619"/>
    <lineage>
        <taxon>Eukaryota</taxon>
        <taxon>Fungi</taxon>
        <taxon>Dikarya</taxon>
        <taxon>Basidiomycota</taxon>
        <taxon>Agaricomycotina</taxon>
        <taxon>Agaricomycetes</taxon>
        <taxon>Polyporales</taxon>
        <taxon>Polyporaceae</taxon>
        <taxon>Lentinus</taxon>
    </lineage>
</organism>
<dbReference type="OrthoDB" id="2797375at2759"/>
<evidence type="ECO:0000313" key="2">
    <source>
        <dbReference type="Proteomes" id="UP000256964"/>
    </source>
</evidence>
<gene>
    <name evidence="1" type="ORF">OH76DRAFT_1306727</name>
</gene>
<feature type="non-terminal residue" evidence="1">
    <location>
        <position position="1"/>
    </location>
</feature>
<proteinExistence type="predicted"/>
<name>A0A371CL22_9APHY</name>
<sequence>EEWVDEVATLSEEERAEFEANVRPVKLVLVKVRKLAFKIVNSPTILMPAWRDLCRELNMPEKLIPRDVPTRWNSTYDMALATVEYKKVYRRITADNEL</sequence>
<reference evidence="1 2" key="1">
    <citation type="journal article" date="2018" name="Biotechnol. Biofuels">
        <title>Integrative visual omics of the white-rot fungus Polyporus brumalis exposes the biotechnological potential of its oxidative enzymes for delignifying raw plant biomass.</title>
        <authorList>
            <person name="Miyauchi S."/>
            <person name="Rancon A."/>
            <person name="Drula E."/>
            <person name="Hage H."/>
            <person name="Chaduli D."/>
            <person name="Favel A."/>
            <person name="Grisel S."/>
            <person name="Henrissat B."/>
            <person name="Herpoel-Gimbert I."/>
            <person name="Ruiz-Duenas F.J."/>
            <person name="Chevret D."/>
            <person name="Hainaut M."/>
            <person name="Lin J."/>
            <person name="Wang M."/>
            <person name="Pangilinan J."/>
            <person name="Lipzen A."/>
            <person name="Lesage-Meessen L."/>
            <person name="Navarro D."/>
            <person name="Riley R."/>
            <person name="Grigoriev I.V."/>
            <person name="Zhou S."/>
            <person name="Raouche S."/>
            <person name="Rosso M.N."/>
        </authorList>
    </citation>
    <scope>NUCLEOTIDE SEQUENCE [LARGE SCALE GENOMIC DNA]</scope>
    <source>
        <strain evidence="1 2">BRFM 1820</strain>
    </source>
</reference>
<dbReference type="EMBL" id="KZ857529">
    <property type="protein sequence ID" value="RDX40981.1"/>
    <property type="molecule type" value="Genomic_DNA"/>
</dbReference>
<dbReference type="AlphaFoldDB" id="A0A371CL22"/>
<evidence type="ECO:0000313" key="1">
    <source>
        <dbReference type="EMBL" id="RDX40981.1"/>
    </source>
</evidence>
<keyword evidence="2" id="KW-1185">Reference proteome</keyword>
<protein>
    <submittedName>
        <fullName evidence="1">Uncharacterized protein</fullName>
    </submittedName>
</protein>
<feature type="non-terminal residue" evidence="1">
    <location>
        <position position="98"/>
    </location>
</feature>
<dbReference type="Proteomes" id="UP000256964">
    <property type="component" value="Unassembled WGS sequence"/>
</dbReference>